<dbReference type="InterPro" id="IPR036871">
    <property type="entry name" value="PX_dom_sf"/>
</dbReference>
<keyword evidence="3" id="KW-1185">Reference proteome</keyword>
<dbReference type="EMBL" id="CAJZBQ010000005">
    <property type="protein sequence ID" value="CAG9311987.1"/>
    <property type="molecule type" value="Genomic_DNA"/>
</dbReference>
<accession>A0AAU9ICT7</accession>
<dbReference type="PANTHER" id="PTHR10555:SF170">
    <property type="entry name" value="FI18122P1"/>
    <property type="match status" value="1"/>
</dbReference>
<gene>
    <name evidence="2" type="ORF">BSTOLATCC_MIC5245</name>
</gene>
<comment type="caution">
    <text evidence="2">The sequence shown here is derived from an EMBL/GenBank/DDBJ whole genome shotgun (WGS) entry which is preliminary data.</text>
</comment>
<dbReference type="CDD" id="cd06093">
    <property type="entry name" value="PX_domain"/>
    <property type="match status" value="1"/>
</dbReference>
<evidence type="ECO:0000259" key="1">
    <source>
        <dbReference type="PROSITE" id="PS50195"/>
    </source>
</evidence>
<proteinExistence type="predicted"/>
<dbReference type="SMART" id="SM00312">
    <property type="entry name" value="PX"/>
    <property type="match status" value="1"/>
</dbReference>
<feature type="domain" description="PX" evidence="1">
    <location>
        <begin position="56"/>
        <end position="168"/>
    </location>
</feature>
<dbReference type="InterPro" id="IPR001683">
    <property type="entry name" value="PX_dom"/>
</dbReference>
<sequence>MPYINQTQYMDIGSSLYQISESTTASSLEEEYINFSQSNSSDHYRFTSPSGLNKIDRVIISVSKPKIIDRTLNKHAIYTVQGMDAKGNFEIERRYKDFTALRSVLIQHWPGCFIPQLPSKQILGNLDPDFIEERRAILDFFLKRTSGLSPIYNSEEFQQFIRNPNDFYRLASEMKRRSFKDIADIYQNEFLDYYIDQDSHDNEQVIDNSYRAFKACLELFGQFEEVCKRNQECYERKMRESERLFRELGEINLKYAKCFGVREIRFQNLSKPVNPYKGLLDWIKLEILDLNAMIEAILRSYEYEKFLERAVEKLHNEKSSMQSFQQNKKSFISFISMKSKEKKMFHMENSILYSETDVNSLTIIRKILVSKQSKNDIPLFKNQKAKKYELSLCKFFSSCIKDHLQLEDFLKSILQSLN</sequence>
<dbReference type="GO" id="GO:0005768">
    <property type="term" value="C:endosome"/>
    <property type="evidence" value="ECO:0007669"/>
    <property type="project" value="TreeGrafter"/>
</dbReference>
<evidence type="ECO:0000313" key="2">
    <source>
        <dbReference type="EMBL" id="CAG9311987.1"/>
    </source>
</evidence>
<reference evidence="2" key="1">
    <citation type="submission" date="2021-09" db="EMBL/GenBank/DDBJ databases">
        <authorList>
            <consortium name="AG Swart"/>
            <person name="Singh M."/>
            <person name="Singh A."/>
            <person name="Seah K."/>
            <person name="Emmerich C."/>
        </authorList>
    </citation>
    <scope>NUCLEOTIDE SEQUENCE</scope>
    <source>
        <strain evidence="2">ATCC30299</strain>
    </source>
</reference>
<protein>
    <recommendedName>
        <fullName evidence="1">PX domain-containing protein</fullName>
    </recommendedName>
</protein>
<dbReference type="AlphaFoldDB" id="A0AAU9ICT7"/>
<dbReference type="Gene3D" id="3.30.1520.10">
    <property type="entry name" value="Phox-like domain"/>
    <property type="match status" value="1"/>
</dbReference>
<dbReference type="GO" id="GO:0035091">
    <property type="term" value="F:phosphatidylinositol binding"/>
    <property type="evidence" value="ECO:0007669"/>
    <property type="project" value="InterPro"/>
</dbReference>
<dbReference type="SUPFAM" id="SSF64268">
    <property type="entry name" value="PX domain"/>
    <property type="match status" value="1"/>
</dbReference>
<dbReference type="PROSITE" id="PS50195">
    <property type="entry name" value="PX"/>
    <property type="match status" value="1"/>
</dbReference>
<organism evidence="2 3">
    <name type="scientific">Blepharisma stoltei</name>
    <dbReference type="NCBI Taxonomy" id="1481888"/>
    <lineage>
        <taxon>Eukaryota</taxon>
        <taxon>Sar</taxon>
        <taxon>Alveolata</taxon>
        <taxon>Ciliophora</taxon>
        <taxon>Postciliodesmatophora</taxon>
        <taxon>Heterotrichea</taxon>
        <taxon>Heterotrichida</taxon>
        <taxon>Blepharismidae</taxon>
        <taxon>Blepharisma</taxon>
    </lineage>
</organism>
<name>A0AAU9ICT7_9CILI</name>
<dbReference type="PANTHER" id="PTHR10555">
    <property type="entry name" value="SORTING NEXIN"/>
    <property type="match status" value="1"/>
</dbReference>
<dbReference type="Pfam" id="PF00787">
    <property type="entry name" value="PX"/>
    <property type="match status" value="1"/>
</dbReference>
<evidence type="ECO:0000313" key="3">
    <source>
        <dbReference type="Proteomes" id="UP001162131"/>
    </source>
</evidence>
<dbReference type="Proteomes" id="UP001162131">
    <property type="component" value="Unassembled WGS sequence"/>
</dbReference>